<proteinExistence type="predicted"/>
<sequence length="209" mass="22796">MSKKNKWKIIDVILTALIGVVFGVVYFGVGLPWNLFTSLATPVALFLTGHSLASSLASSLVAAQVTNGATKGLFLMAGPLAAMIIKKPGSALFANLIASVVEIAIGSAWGTMDIIWGLVQGLGMELGFLLVAYKKPVIGLWLSTLTGTIISFAFQYFQRSYGRFDQTYVVILFFIWLISIMLFSGLLNLIIYKLLKKSKVDKITVIKFF</sequence>
<dbReference type="Proteomes" id="UP000030023">
    <property type="component" value="Unassembled WGS sequence"/>
</dbReference>
<feature type="transmembrane region" description="Helical" evidence="1">
    <location>
        <begin position="140"/>
        <end position="157"/>
    </location>
</feature>
<dbReference type="EMBL" id="AXCV01000021">
    <property type="protein sequence ID" value="KGO32426.1"/>
    <property type="molecule type" value="Genomic_DNA"/>
</dbReference>
<gene>
    <name evidence="2" type="ORF">Q757_01055</name>
</gene>
<dbReference type="Pfam" id="PF09819">
    <property type="entry name" value="ABC_cobalt"/>
    <property type="match status" value="1"/>
</dbReference>
<evidence type="ECO:0000313" key="2">
    <source>
        <dbReference type="EMBL" id="KGO32426.1"/>
    </source>
</evidence>
<keyword evidence="1" id="KW-0472">Membrane</keyword>
<dbReference type="PIRSF" id="PIRSF037394">
    <property type="entry name" value="ABC_thiamine-permease_YkoE_prd"/>
    <property type="match status" value="1"/>
</dbReference>
<keyword evidence="1" id="KW-1133">Transmembrane helix</keyword>
<reference evidence="2 3" key="1">
    <citation type="journal article" date="2014" name="Antonie Van Leeuwenhoek">
        <title>Oenococcus alcoholitolerans sp. nov., a lactic acid bacteria isolated from cachaca and ethanol fermentation processes.</title>
        <authorList>
            <person name="Badotti F."/>
            <person name="Moreira A.P."/>
            <person name="Tonon L.A."/>
            <person name="de Lucena B.T."/>
            <person name="Gomes Fde C."/>
            <person name="Kruger R."/>
            <person name="Thompson C.C."/>
            <person name="de Morais M.A.Jr."/>
            <person name="Rosa C.A."/>
            <person name="Thompson F.L."/>
        </authorList>
    </citation>
    <scope>NUCLEOTIDE SEQUENCE [LARGE SCALE GENOMIC DNA]</scope>
    <source>
        <strain evidence="2 3">UFRJ-M7.2.18</strain>
    </source>
</reference>
<comment type="caution">
    <text evidence="2">The sequence shown here is derived from an EMBL/GenBank/DDBJ whole genome shotgun (WGS) entry which is preliminary data.</text>
</comment>
<feature type="transmembrane region" description="Helical" evidence="1">
    <location>
        <begin position="169"/>
        <end position="192"/>
    </location>
</feature>
<feature type="transmembrane region" description="Helical" evidence="1">
    <location>
        <begin position="89"/>
        <end position="108"/>
    </location>
</feature>
<feature type="transmembrane region" description="Helical" evidence="1">
    <location>
        <begin position="114"/>
        <end position="133"/>
    </location>
</feature>
<name>A0ABR4XSF7_9LACO</name>
<keyword evidence="1" id="KW-0812">Transmembrane</keyword>
<organism evidence="2 3">
    <name type="scientific">Oenococcus alcoholitolerans</name>
    <dbReference type="NCBI Taxonomy" id="931074"/>
    <lineage>
        <taxon>Bacteria</taxon>
        <taxon>Bacillati</taxon>
        <taxon>Bacillota</taxon>
        <taxon>Bacilli</taxon>
        <taxon>Lactobacillales</taxon>
        <taxon>Lactobacillaceae</taxon>
        <taxon>Oenococcus</taxon>
    </lineage>
</organism>
<evidence type="ECO:0000313" key="3">
    <source>
        <dbReference type="Proteomes" id="UP000030023"/>
    </source>
</evidence>
<feature type="transmembrane region" description="Helical" evidence="1">
    <location>
        <begin position="12"/>
        <end position="36"/>
    </location>
</feature>
<keyword evidence="3" id="KW-1185">Reference proteome</keyword>
<protein>
    <submittedName>
        <fullName evidence="2">Transporter</fullName>
    </submittedName>
</protein>
<dbReference type="InterPro" id="IPR017195">
    <property type="entry name" value="ABC_thiamin-permease_prd"/>
</dbReference>
<evidence type="ECO:0000256" key="1">
    <source>
        <dbReference type="SAM" id="Phobius"/>
    </source>
</evidence>
<accession>A0ABR4XSF7</accession>